<gene>
    <name evidence="1" type="ORF">E3N88_21068</name>
</gene>
<evidence type="ECO:0000313" key="1">
    <source>
        <dbReference type="EMBL" id="KAD4888995.1"/>
    </source>
</evidence>
<dbReference type="OrthoDB" id="684848at2759"/>
<sequence length="147" mass="16579">MVESVSSKYATGLTLYRATGPSHNMLATCQIYWIIWDFPVFSLALATSKMTSLLKRTAISSLRAHHQVVEGLIFQSRRQIHVEPGAREKALLAKDPALERFKSYRKSASNIRKLGDYLTIVVVAGCCYEIYVRAVTREEARKALKSK</sequence>
<keyword evidence="2" id="KW-1185">Reference proteome</keyword>
<dbReference type="InterPro" id="IPR034573">
    <property type="entry name" value="SDH7"/>
</dbReference>
<proteinExistence type="predicted"/>
<protein>
    <submittedName>
        <fullName evidence="1">Uncharacterized protein</fullName>
    </submittedName>
</protein>
<dbReference type="PANTHER" id="PTHR36041:SF2">
    <property type="entry name" value="SUCCINATE DEHYDROGENASE SUBUNIT 7A, MITOCHONDRIAL-RELATED"/>
    <property type="match status" value="1"/>
</dbReference>
<dbReference type="Proteomes" id="UP000326396">
    <property type="component" value="Linkage Group LG19"/>
</dbReference>
<dbReference type="GO" id="GO:0045273">
    <property type="term" value="C:respiratory chain complex II (succinate dehydrogenase)"/>
    <property type="evidence" value="ECO:0007669"/>
    <property type="project" value="InterPro"/>
</dbReference>
<organism evidence="1 2">
    <name type="scientific">Mikania micrantha</name>
    <name type="common">bitter vine</name>
    <dbReference type="NCBI Taxonomy" id="192012"/>
    <lineage>
        <taxon>Eukaryota</taxon>
        <taxon>Viridiplantae</taxon>
        <taxon>Streptophyta</taxon>
        <taxon>Embryophyta</taxon>
        <taxon>Tracheophyta</taxon>
        <taxon>Spermatophyta</taxon>
        <taxon>Magnoliopsida</taxon>
        <taxon>eudicotyledons</taxon>
        <taxon>Gunneridae</taxon>
        <taxon>Pentapetalae</taxon>
        <taxon>asterids</taxon>
        <taxon>campanulids</taxon>
        <taxon>Asterales</taxon>
        <taxon>Asteraceae</taxon>
        <taxon>Asteroideae</taxon>
        <taxon>Heliantheae alliance</taxon>
        <taxon>Eupatorieae</taxon>
        <taxon>Mikania</taxon>
    </lineage>
</organism>
<name>A0A5N6NLB4_9ASTR</name>
<evidence type="ECO:0000313" key="2">
    <source>
        <dbReference type="Proteomes" id="UP000326396"/>
    </source>
</evidence>
<accession>A0A5N6NLB4</accession>
<comment type="caution">
    <text evidence="1">The sequence shown here is derived from an EMBL/GenBank/DDBJ whole genome shotgun (WGS) entry which is preliminary data.</text>
</comment>
<dbReference type="AlphaFoldDB" id="A0A5N6NLB4"/>
<reference evidence="1 2" key="1">
    <citation type="submission" date="2019-05" db="EMBL/GenBank/DDBJ databases">
        <title>Mikania micrantha, genome provides insights into the molecular mechanism of rapid growth.</title>
        <authorList>
            <person name="Liu B."/>
        </authorList>
    </citation>
    <scope>NUCLEOTIDE SEQUENCE [LARGE SCALE GENOMIC DNA]</scope>
    <source>
        <strain evidence="1">NLD-2019</strain>
        <tissue evidence="1">Leaf</tissue>
    </source>
</reference>
<dbReference type="PANTHER" id="PTHR36041">
    <property type="entry name" value="SUCCINATE DEHYDROGENASE SUBUNIT 7A, MITOCHONDRIAL-RELATED"/>
    <property type="match status" value="1"/>
</dbReference>
<dbReference type="EMBL" id="SZYD01000011">
    <property type="protein sequence ID" value="KAD4888995.1"/>
    <property type="molecule type" value="Genomic_DNA"/>
</dbReference>